<protein>
    <submittedName>
        <fullName evidence="3">CIA30 family protein</fullName>
    </submittedName>
</protein>
<dbReference type="InterPro" id="IPR013857">
    <property type="entry name" value="NADH-UbQ_OxRdtase-assoc_prot30"/>
</dbReference>
<gene>
    <name evidence="3" type="ORF">JIN87_26850</name>
</gene>
<keyword evidence="4" id="KW-1185">Reference proteome</keyword>
<dbReference type="RefSeq" id="WP_200359608.1">
    <property type="nucleotide sequence ID" value="NZ_JAENIL010000097.1"/>
</dbReference>
<comment type="caution">
    <text evidence="3">The sequence shown here is derived from an EMBL/GenBank/DDBJ whole genome shotgun (WGS) entry which is preliminary data.</text>
</comment>
<evidence type="ECO:0000259" key="2">
    <source>
        <dbReference type="Pfam" id="PF08547"/>
    </source>
</evidence>
<dbReference type="Pfam" id="PF08547">
    <property type="entry name" value="CIA30"/>
    <property type="match status" value="1"/>
</dbReference>
<feature type="chain" id="PRO_5037872433" evidence="1">
    <location>
        <begin position="30"/>
        <end position="199"/>
    </location>
</feature>
<dbReference type="InterPro" id="IPR008979">
    <property type="entry name" value="Galactose-bd-like_sf"/>
</dbReference>
<reference evidence="3" key="1">
    <citation type="submission" date="2021-01" db="EMBL/GenBank/DDBJ databases">
        <title>Modified the classification status of verrucomicrobia.</title>
        <authorList>
            <person name="Feng X."/>
        </authorList>
    </citation>
    <scope>NUCLEOTIDE SEQUENCE</scope>
    <source>
        <strain evidence="3">KCTC 13126</strain>
    </source>
</reference>
<name>A0A934VUH3_9BACT</name>
<dbReference type="SUPFAM" id="SSF49785">
    <property type="entry name" value="Galactose-binding domain-like"/>
    <property type="match status" value="1"/>
</dbReference>
<proteinExistence type="predicted"/>
<sequence>MNSLKNIAHSLRSSIAGLIILASSGVAFADSVEPLVDDFNDAQNNSLGLPRQFMNDTMAGGQTSTEQTVKDGVFTAKGEIVPPRGQPGWASSILLLDPAGAPVDASAYEGIRLRLRINKGMISVSANSTEITNFDYHAAIVTRKPGDDFQEVKIPFDSMKRAWSEQTPLNAATLNSISIVAVAMQKDTFEFELDEVSFY</sequence>
<accession>A0A934VUH3</accession>
<dbReference type="EMBL" id="JAENIL010000097">
    <property type="protein sequence ID" value="MBK1880534.1"/>
    <property type="molecule type" value="Genomic_DNA"/>
</dbReference>
<feature type="signal peptide" evidence="1">
    <location>
        <begin position="1"/>
        <end position="29"/>
    </location>
</feature>
<dbReference type="AlphaFoldDB" id="A0A934VUH3"/>
<dbReference type="Proteomes" id="UP000617628">
    <property type="component" value="Unassembled WGS sequence"/>
</dbReference>
<evidence type="ECO:0000256" key="1">
    <source>
        <dbReference type="SAM" id="SignalP"/>
    </source>
</evidence>
<keyword evidence="1" id="KW-0732">Signal</keyword>
<feature type="domain" description="NADH:ubiquinone oxidoreductase intermediate-associated protein 30" evidence="2">
    <location>
        <begin position="52"/>
        <end position="192"/>
    </location>
</feature>
<evidence type="ECO:0000313" key="3">
    <source>
        <dbReference type="EMBL" id="MBK1880534.1"/>
    </source>
</evidence>
<organism evidence="3 4">
    <name type="scientific">Pelagicoccus mobilis</name>
    <dbReference type="NCBI Taxonomy" id="415221"/>
    <lineage>
        <taxon>Bacteria</taxon>
        <taxon>Pseudomonadati</taxon>
        <taxon>Verrucomicrobiota</taxon>
        <taxon>Opitutia</taxon>
        <taxon>Puniceicoccales</taxon>
        <taxon>Pelagicoccaceae</taxon>
        <taxon>Pelagicoccus</taxon>
    </lineage>
</organism>
<evidence type="ECO:0000313" key="4">
    <source>
        <dbReference type="Proteomes" id="UP000617628"/>
    </source>
</evidence>